<evidence type="ECO:0000256" key="2">
    <source>
        <dbReference type="ARBA" id="ARBA00004629"/>
    </source>
</evidence>
<evidence type="ECO:0000256" key="9">
    <source>
        <dbReference type="ARBA" id="ARBA00023328"/>
    </source>
</evidence>
<dbReference type="GO" id="GO:0051301">
    <property type="term" value="P:cell division"/>
    <property type="evidence" value="ECO:0007669"/>
    <property type="project" value="UniProtKB-KW"/>
</dbReference>
<keyword evidence="9" id="KW-0137">Centromere</keyword>
<dbReference type="GO" id="GO:0005634">
    <property type="term" value="C:nucleus"/>
    <property type="evidence" value="ECO:0007669"/>
    <property type="project" value="UniProtKB-SubCell"/>
</dbReference>
<proteinExistence type="predicted"/>
<evidence type="ECO:0000256" key="3">
    <source>
        <dbReference type="ARBA" id="ARBA00022454"/>
    </source>
</evidence>
<reference evidence="11" key="2">
    <citation type="submission" date="2022-06" db="UniProtKB">
        <authorList>
            <consortium name="EnsemblMetazoa"/>
        </authorList>
    </citation>
    <scope>IDENTIFICATION</scope>
    <source>
        <strain evidence="11">DF5081</strain>
    </source>
</reference>
<evidence type="ECO:0000256" key="6">
    <source>
        <dbReference type="ARBA" id="ARBA00022838"/>
    </source>
</evidence>
<keyword evidence="7" id="KW-0539">Nucleus</keyword>
<keyword evidence="5" id="KW-0498">Mitosis</keyword>
<dbReference type="Proteomes" id="UP000005237">
    <property type="component" value="Unassembled WGS sequence"/>
</dbReference>
<keyword evidence="10" id="KW-0175">Coiled coil</keyword>
<dbReference type="OMA" id="RTKCEER"/>
<evidence type="ECO:0000256" key="4">
    <source>
        <dbReference type="ARBA" id="ARBA00022618"/>
    </source>
</evidence>
<protein>
    <submittedName>
        <fullName evidence="11">Uncharacterized protein</fullName>
    </submittedName>
</protein>
<organism evidence="11 12">
    <name type="scientific">Caenorhabditis japonica</name>
    <dbReference type="NCBI Taxonomy" id="281687"/>
    <lineage>
        <taxon>Eukaryota</taxon>
        <taxon>Metazoa</taxon>
        <taxon>Ecdysozoa</taxon>
        <taxon>Nematoda</taxon>
        <taxon>Chromadorea</taxon>
        <taxon>Rhabditida</taxon>
        <taxon>Rhabditina</taxon>
        <taxon>Rhabditomorpha</taxon>
        <taxon>Rhabditoidea</taxon>
        <taxon>Rhabditidae</taxon>
        <taxon>Peloderinae</taxon>
        <taxon>Caenorhabditis</taxon>
    </lineage>
</organism>
<evidence type="ECO:0000256" key="7">
    <source>
        <dbReference type="ARBA" id="ARBA00023242"/>
    </source>
</evidence>
<evidence type="ECO:0000256" key="10">
    <source>
        <dbReference type="SAM" id="Coils"/>
    </source>
</evidence>
<keyword evidence="8" id="KW-0131">Cell cycle</keyword>
<evidence type="ECO:0000256" key="5">
    <source>
        <dbReference type="ARBA" id="ARBA00022776"/>
    </source>
</evidence>
<keyword evidence="3" id="KW-0158">Chromosome</keyword>
<dbReference type="InterPro" id="IPR007128">
    <property type="entry name" value="PMF1/Nnf1"/>
</dbReference>
<dbReference type="GO" id="GO:0000444">
    <property type="term" value="C:MIS12/MIND type complex"/>
    <property type="evidence" value="ECO:0007669"/>
    <property type="project" value="InterPro"/>
</dbReference>
<name>A0A8R1HJ85_CAEJA</name>
<feature type="coiled-coil region" evidence="10">
    <location>
        <begin position="68"/>
        <end position="146"/>
    </location>
</feature>
<evidence type="ECO:0000313" key="11">
    <source>
        <dbReference type="EnsemblMetazoa" id="CJA03447.1"/>
    </source>
</evidence>
<reference evidence="12" key="1">
    <citation type="submission" date="2010-08" db="EMBL/GenBank/DDBJ databases">
        <authorList>
            <consortium name="Caenorhabditis japonica Sequencing Consortium"/>
            <person name="Wilson R.K."/>
        </authorList>
    </citation>
    <scope>NUCLEOTIDE SEQUENCE [LARGE SCALE GENOMIC DNA]</scope>
    <source>
        <strain evidence="12">DF5081</strain>
    </source>
</reference>
<dbReference type="EnsemblMetazoa" id="CJA03447.1">
    <property type="protein sequence ID" value="CJA03447.1"/>
    <property type="gene ID" value="WBGene00122651"/>
</dbReference>
<comment type="subcellular location">
    <subcellularLocation>
        <location evidence="2">Chromosome</location>
        <location evidence="2">Centromere</location>
        <location evidence="2">Kinetochore</location>
    </subcellularLocation>
    <subcellularLocation>
        <location evidence="1">Nucleus</location>
    </subcellularLocation>
</comment>
<keyword evidence="6" id="KW-0995">Kinetochore</keyword>
<dbReference type="AlphaFoldDB" id="A0A8R1HJ85"/>
<accession>A0A8R1HJ85</accession>
<sequence length="164" mass="19115">MSERKKKLVEILKSSLSNFQEVIINNSDASKLARHSGLEKRQIDEFNEKAMEKTVTLAQQKISEMMSENQLVERFEELEKLIEESDKLNRQLDRPIGYQSIKPKNDLRLHLVATSQQSIIDSENEIKELESELNAIQNDVSRQKEVYNELVAPIEKQQQKLWCS</sequence>
<evidence type="ECO:0000313" key="12">
    <source>
        <dbReference type="Proteomes" id="UP000005237"/>
    </source>
</evidence>
<evidence type="ECO:0000256" key="8">
    <source>
        <dbReference type="ARBA" id="ARBA00023306"/>
    </source>
</evidence>
<evidence type="ECO:0000256" key="1">
    <source>
        <dbReference type="ARBA" id="ARBA00004123"/>
    </source>
</evidence>
<keyword evidence="4" id="KW-0132">Cell division</keyword>
<dbReference type="Pfam" id="PF03980">
    <property type="entry name" value="Nnf1"/>
    <property type="match status" value="1"/>
</dbReference>
<keyword evidence="12" id="KW-1185">Reference proteome</keyword>